<evidence type="ECO:0000256" key="1">
    <source>
        <dbReference type="SAM" id="SignalP"/>
    </source>
</evidence>
<accession>A0A9P4J430</accession>
<sequence>MLHPAVWLLALASPSLAASSARGAAESASMEKRTAGWCVALGEPTHIKTPQKALVSTYSRNEVCSVEAYTEGGTDGWTDARAATLTKKNRTR</sequence>
<proteinExistence type="predicted"/>
<protein>
    <recommendedName>
        <fullName evidence="4">Secreted protein</fullName>
    </recommendedName>
</protein>
<reference evidence="2" key="1">
    <citation type="journal article" date="2020" name="Stud. Mycol.">
        <title>101 Dothideomycetes genomes: a test case for predicting lifestyles and emergence of pathogens.</title>
        <authorList>
            <person name="Haridas S."/>
            <person name="Albert R."/>
            <person name="Binder M."/>
            <person name="Bloem J."/>
            <person name="Labutti K."/>
            <person name="Salamov A."/>
            <person name="Andreopoulos B."/>
            <person name="Baker S."/>
            <person name="Barry K."/>
            <person name="Bills G."/>
            <person name="Bluhm B."/>
            <person name="Cannon C."/>
            <person name="Castanera R."/>
            <person name="Culley D."/>
            <person name="Daum C."/>
            <person name="Ezra D."/>
            <person name="Gonzalez J."/>
            <person name="Henrissat B."/>
            <person name="Kuo A."/>
            <person name="Liang C."/>
            <person name="Lipzen A."/>
            <person name="Lutzoni F."/>
            <person name="Magnuson J."/>
            <person name="Mondo S."/>
            <person name="Nolan M."/>
            <person name="Ohm R."/>
            <person name="Pangilinan J."/>
            <person name="Park H.-J."/>
            <person name="Ramirez L."/>
            <person name="Alfaro M."/>
            <person name="Sun H."/>
            <person name="Tritt A."/>
            <person name="Yoshinaga Y."/>
            <person name="Zwiers L.-H."/>
            <person name="Turgeon B."/>
            <person name="Goodwin S."/>
            <person name="Spatafora J."/>
            <person name="Crous P."/>
            <person name="Grigoriev I."/>
        </authorList>
    </citation>
    <scope>NUCLEOTIDE SEQUENCE</scope>
    <source>
        <strain evidence="2">CBS 260.36</strain>
    </source>
</reference>
<keyword evidence="1" id="KW-0732">Signal</keyword>
<feature type="signal peptide" evidence="1">
    <location>
        <begin position="1"/>
        <end position="17"/>
    </location>
</feature>
<gene>
    <name evidence="2" type="ORF">K461DRAFT_276765</name>
</gene>
<name>A0A9P4J430_9PEZI</name>
<evidence type="ECO:0008006" key="4">
    <source>
        <dbReference type="Google" id="ProtNLM"/>
    </source>
</evidence>
<keyword evidence="3" id="KW-1185">Reference proteome</keyword>
<evidence type="ECO:0000313" key="2">
    <source>
        <dbReference type="EMBL" id="KAF2153725.1"/>
    </source>
</evidence>
<dbReference type="Proteomes" id="UP000799439">
    <property type="component" value="Unassembled WGS sequence"/>
</dbReference>
<dbReference type="EMBL" id="ML996084">
    <property type="protein sequence ID" value="KAF2153725.1"/>
    <property type="molecule type" value="Genomic_DNA"/>
</dbReference>
<evidence type="ECO:0000313" key="3">
    <source>
        <dbReference type="Proteomes" id="UP000799439"/>
    </source>
</evidence>
<organism evidence="2 3">
    <name type="scientific">Myriangium duriaei CBS 260.36</name>
    <dbReference type="NCBI Taxonomy" id="1168546"/>
    <lineage>
        <taxon>Eukaryota</taxon>
        <taxon>Fungi</taxon>
        <taxon>Dikarya</taxon>
        <taxon>Ascomycota</taxon>
        <taxon>Pezizomycotina</taxon>
        <taxon>Dothideomycetes</taxon>
        <taxon>Dothideomycetidae</taxon>
        <taxon>Myriangiales</taxon>
        <taxon>Myriangiaceae</taxon>
        <taxon>Myriangium</taxon>
    </lineage>
</organism>
<feature type="chain" id="PRO_5040380330" description="Secreted protein" evidence="1">
    <location>
        <begin position="18"/>
        <end position="92"/>
    </location>
</feature>
<comment type="caution">
    <text evidence="2">The sequence shown here is derived from an EMBL/GenBank/DDBJ whole genome shotgun (WGS) entry which is preliminary data.</text>
</comment>
<dbReference type="AlphaFoldDB" id="A0A9P4J430"/>